<proteinExistence type="predicted"/>
<dbReference type="Pfam" id="PF02625">
    <property type="entry name" value="XdhC_CoxI"/>
    <property type="match status" value="1"/>
</dbReference>
<dbReference type="InterPro" id="IPR027051">
    <property type="entry name" value="XdhC_Rossmann_dom"/>
</dbReference>
<dbReference type="Gene3D" id="3.40.50.720">
    <property type="entry name" value="NAD(P)-binding Rossmann-like Domain"/>
    <property type="match status" value="1"/>
</dbReference>
<evidence type="ECO:0000256" key="1">
    <source>
        <dbReference type="SAM" id="MobiDB-lite"/>
    </source>
</evidence>
<dbReference type="InterPro" id="IPR052698">
    <property type="entry name" value="MoCofactor_Util/Proc"/>
</dbReference>
<dbReference type="EMBL" id="FQZQ01000005">
    <property type="protein sequence ID" value="SHJ08430.1"/>
    <property type="molecule type" value="Genomic_DNA"/>
</dbReference>
<dbReference type="Proteomes" id="UP000183982">
    <property type="component" value="Unassembled WGS sequence"/>
</dbReference>
<feature type="region of interest" description="Disordered" evidence="1">
    <location>
        <begin position="263"/>
        <end position="296"/>
    </location>
</feature>
<dbReference type="PANTHER" id="PTHR30388">
    <property type="entry name" value="ALDEHYDE OXIDOREDUCTASE MOLYBDENUM COFACTOR ASSEMBLY PROTEIN"/>
    <property type="match status" value="1"/>
</dbReference>
<dbReference type="STRING" id="1470563.SAMN05444000_1058"/>
<dbReference type="NCBIfam" id="TIGR02964">
    <property type="entry name" value="xanthine_xdhC"/>
    <property type="match status" value="1"/>
</dbReference>
<reference evidence="5" key="1">
    <citation type="submission" date="2016-11" db="EMBL/GenBank/DDBJ databases">
        <authorList>
            <person name="Varghese N."/>
            <person name="Submissions S."/>
        </authorList>
    </citation>
    <scope>NUCLEOTIDE SEQUENCE [LARGE SCALE GENOMIC DNA]</scope>
    <source>
        <strain evidence="5">DSM 100564</strain>
    </source>
</reference>
<gene>
    <name evidence="4" type="ORF">SAMN05444000_1058</name>
</gene>
<dbReference type="RefSeq" id="WP_073250535.1">
    <property type="nucleotide sequence ID" value="NZ_FQZQ01000005.1"/>
</dbReference>
<dbReference type="SUPFAM" id="SSF51735">
    <property type="entry name" value="NAD(P)-binding Rossmann-fold domains"/>
    <property type="match status" value="1"/>
</dbReference>
<evidence type="ECO:0000313" key="4">
    <source>
        <dbReference type="EMBL" id="SHJ08430.1"/>
    </source>
</evidence>
<dbReference type="AlphaFoldDB" id="A0A1M6GEQ2"/>
<protein>
    <submittedName>
        <fullName evidence="4">Xanthine dehydrogenase accessory factor</fullName>
    </submittedName>
</protein>
<evidence type="ECO:0000313" key="5">
    <source>
        <dbReference type="Proteomes" id="UP000183982"/>
    </source>
</evidence>
<evidence type="ECO:0000259" key="3">
    <source>
        <dbReference type="Pfam" id="PF13478"/>
    </source>
</evidence>
<feature type="domain" description="XdhC- CoxI" evidence="2">
    <location>
        <begin position="12"/>
        <end position="68"/>
    </location>
</feature>
<evidence type="ECO:0000259" key="2">
    <source>
        <dbReference type="Pfam" id="PF02625"/>
    </source>
</evidence>
<dbReference type="OrthoDB" id="61481at2"/>
<organism evidence="4 5">
    <name type="scientific">Shimia gijangensis</name>
    <dbReference type="NCBI Taxonomy" id="1470563"/>
    <lineage>
        <taxon>Bacteria</taxon>
        <taxon>Pseudomonadati</taxon>
        <taxon>Pseudomonadota</taxon>
        <taxon>Alphaproteobacteria</taxon>
        <taxon>Rhodobacterales</taxon>
        <taxon>Roseobacteraceae</taxon>
    </lineage>
</organism>
<dbReference type="InterPro" id="IPR014308">
    <property type="entry name" value="Xanthine_DH_XdhC"/>
</dbReference>
<dbReference type="InterPro" id="IPR003777">
    <property type="entry name" value="XdhC_CoxI"/>
</dbReference>
<accession>A0A1M6GEQ2</accession>
<sequence>MVSVDISDFFERHDRVVEVCLADVRGSSPREAGTRMFVAPDALNGTIGGGQLEYMAIDEARAMLKRGDRAGEMDVPLGPEIGQCCGGRVRITLIEMDQAAKDIAKTRARADEQALPHVYVLGAGHVGRALADLFQHMPVKCVLIDQRAEELGLSHANVETRLTPLPEVDIAQAPKRSAFVVLTHDHALDFLLSSAALERNDAAYVGLIGSKTKRAKFKSWCKNQCDGLSIDTLICPIGAGGSRDKRPSVIAAQVVAEVITALTSEPAETSAPPGASEPPTQGDPLVRQKTIRKDHV</sequence>
<feature type="domain" description="XdhC Rossmann" evidence="3">
    <location>
        <begin position="118"/>
        <end position="258"/>
    </location>
</feature>
<keyword evidence="5" id="KW-1185">Reference proteome</keyword>
<dbReference type="InterPro" id="IPR036291">
    <property type="entry name" value="NAD(P)-bd_dom_sf"/>
</dbReference>
<dbReference type="PANTHER" id="PTHR30388:SF6">
    <property type="entry name" value="XANTHINE DEHYDROGENASE SUBUNIT A-RELATED"/>
    <property type="match status" value="1"/>
</dbReference>
<dbReference type="Pfam" id="PF13478">
    <property type="entry name" value="XdhC_C"/>
    <property type="match status" value="1"/>
</dbReference>
<name>A0A1M6GEQ2_9RHOB</name>